<reference evidence="16" key="2">
    <citation type="journal article" date="2023" name="IMA Fungus">
        <title>Comparative genomic study of the Penicillium genus elucidates a diverse pangenome and 15 lateral gene transfer events.</title>
        <authorList>
            <person name="Petersen C."/>
            <person name="Sorensen T."/>
            <person name="Nielsen M.R."/>
            <person name="Sondergaard T.E."/>
            <person name="Sorensen J.L."/>
            <person name="Fitzpatrick D.A."/>
            <person name="Frisvad J.C."/>
            <person name="Nielsen K.L."/>
        </authorList>
    </citation>
    <scope>NUCLEOTIDE SEQUENCE</scope>
    <source>
        <strain evidence="16">IBT 21917</strain>
    </source>
</reference>
<dbReference type="SUPFAM" id="SSF56672">
    <property type="entry name" value="DNA/RNA polymerases"/>
    <property type="match status" value="1"/>
</dbReference>
<evidence type="ECO:0000313" key="16">
    <source>
        <dbReference type="EMBL" id="KAJ5180555.1"/>
    </source>
</evidence>
<dbReference type="GO" id="GO:0007004">
    <property type="term" value="P:telomere maintenance via telomerase"/>
    <property type="evidence" value="ECO:0007669"/>
    <property type="project" value="TreeGrafter"/>
</dbReference>
<comment type="catalytic activity">
    <reaction evidence="12 13">
        <text>DNA(n) + a 2'-deoxyribonucleoside 5'-triphosphate = DNA(n+1) + diphosphate</text>
        <dbReference type="Rhea" id="RHEA:22508"/>
        <dbReference type="Rhea" id="RHEA-COMP:17339"/>
        <dbReference type="Rhea" id="RHEA-COMP:17340"/>
        <dbReference type="ChEBI" id="CHEBI:33019"/>
        <dbReference type="ChEBI" id="CHEBI:61560"/>
        <dbReference type="ChEBI" id="CHEBI:173112"/>
        <dbReference type="EC" id="2.7.7.49"/>
    </reaction>
</comment>
<organism evidence="16 17">
    <name type="scientific">Penicillium capsulatum</name>
    <dbReference type="NCBI Taxonomy" id="69766"/>
    <lineage>
        <taxon>Eukaryota</taxon>
        <taxon>Fungi</taxon>
        <taxon>Dikarya</taxon>
        <taxon>Ascomycota</taxon>
        <taxon>Pezizomycotina</taxon>
        <taxon>Eurotiomycetes</taxon>
        <taxon>Eurotiomycetidae</taxon>
        <taxon>Eurotiales</taxon>
        <taxon>Aspergillaceae</taxon>
        <taxon>Penicillium</taxon>
    </lineage>
</organism>
<keyword evidence="5 13" id="KW-0808">Transferase</keyword>
<name>A0A9W9IP82_9EURO</name>
<reference evidence="16" key="1">
    <citation type="submission" date="2022-11" db="EMBL/GenBank/DDBJ databases">
        <authorList>
            <person name="Petersen C."/>
        </authorList>
    </citation>
    <scope>NUCLEOTIDE SEQUENCE</scope>
    <source>
        <strain evidence="16">IBT 21917</strain>
    </source>
</reference>
<dbReference type="EMBL" id="JAPQKO010000002">
    <property type="protein sequence ID" value="KAJ5180555.1"/>
    <property type="molecule type" value="Genomic_DNA"/>
</dbReference>
<dbReference type="GO" id="GO:0070034">
    <property type="term" value="F:telomerase RNA binding"/>
    <property type="evidence" value="ECO:0007669"/>
    <property type="project" value="TreeGrafter"/>
</dbReference>
<dbReference type="InterPro" id="IPR003545">
    <property type="entry name" value="Telomerase_RT"/>
</dbReference>
<dbReference type="GO" id="GO:0042162">
    <property type="term" value="F:telomeric DNA binding"/>
    <property type="evidence" value="ECO:0007669"/>
    <property type="project" value="TreeGrafter"/>
</dbReference>
<dbReference type="Pfam" id="PF21399">
    <property type="entry name" value="TERT_C"/>
    <property type="match status" value="1"/>
</dbReference>
<dbReference type="GO" id="GO:0000333">
    <property type="term" value="C:telomerase catalytic core complex"/>
    <property type="evidence" value="ECO:0007669"/>
    <property type="project" value="TreeGrafter"/>
</dbReference>
<dbReference type="Gene3D" id="1.10.357.90">
    <property type="match status" value="1"/>
</dbReference>
<dbReference type="PROSITE" id="PS50878">
    <property type="entry name" value="RT_POL"/>
    <property type="match status" value="1"/>
</dbReference>
<evidence type="ECO:0000259" key="15">
    <source>
        <dbReference type="PROSITE" id="PS50878"/>
    </source>
</evidence>
<dbReference type="InterPro" id="IPR049139">
    <property type="entry name" value="TERT_C"/>
</dbReference>
<evidence type="ECO:0000256" key="12">
    <source>
        <dbReference type="ARBA" id="ARBA00048173"/>
    </source>
</evidence>
<evidence type="ECO:0000313" key="17">
    <source>
        <dbReference type="Proteomes" id="UP001146351"/>
    </source>
</evidence>
<keyword evidence="10 13" id="KW-0695">RNA-directed DNA polymerase</keyword>
<evidence type="ECO:0000256" key="13">
    <source>
        <dbReference type="RuleBase" id="RU365061"/>
    </source>
</evidence>
<sequence length="1229" mass="138430">MGKKRRRPRKSGPAVSSQSITAGPGRFSCPKGPVARTDHPTHPVISLYYRELWTLRQYLLHQLPSSSKLRRRRIASLGVHKTTESRDEPLVALLDSTLVGVLKQSSPKDDSARRQDYIAFRESQSHSILASTDTGATSPQSEVVDFVIQRLFAKHDPHQWPQHMLMHGFQRPSMGANALDSGIPGIVIQFPNQNVTTLKQSPWADVLGLLGENGDDIMMRLLLDCGVYAPIDAPRGIFYQLSGMSALLPLDFRESSSLDIGQPLSALEFLGSTSAAPLYSNPRPKPDQTGCKSTRGPNSILFLRRCMLYSRIGSIPAKGLRDGLGRSRTHLLNEPPARPLTNVSIRCPQSNYIFPRQFGLQNVFSESCDAGFQFQSEKAHDEEIRKIANLEREKRARLAQAKGIKWSEKECSKIDLKLPKRLRGQALELTQKLRTNHSRCAYATLLEYYCPDPSGPWKLAAPSSTARCRGDEPVSTAEENLVTQVQEKSPSSLIYKPDVQNDSASCNMGNSGVPEVKANGQTRIPKPKPSLTDHATPASSVSAFCRAVIQRLVPLKFFGQGAEGVSNRKLILKHVDSFIKLRRFENLSLHEVCKALKISGISWLACPQLQASHPGEKMNMSLSDFQKRKELMHELIYYIFDSIVIPLVRNNFYVTESQTHRNRLFYFRHDVWVQLTEQSFAELKANMFEEIEPIRAESMLAGQSLGLGSLRLLPKSTGLRPILNLRKRTRKEGWRNGKKNVYQAPSVNTRIGPIYDMFKYEQIEEPYKVGSSLYSIGDMHPRLRDFRKQLTSSNRPLGTKANKPPPLYFVKLDIQACFDTIPQERLLRVIDKLLSEETYHITKHVEVTPGFNSHGRASRKYVGRAAPAKKQQVIKEIMTKRNELRRANTVFVDTVGQRTHGAAEMLDLLEKHIQNNLLKMGKTYYRQRKGIPQGSVLSSLLCNFFYAELERKVLGFLNPASSLLLRLVDDFLLITTDVGQGTHFLETMLRGQPSYGVAVNPAKSMVNFTAVVDGIHIPRLEGTPLFPYCGCLIDTHTLAIHRDQERLLEGGHSAAAMLSNTLTVETTRSPGCVMHRKVIASFRLQLHSMYLDGAHNSRAVVLHNLFTSLITTAMKMYRYMKALRGHAQPGPPMIIRTIRDLMSQTAGTIRTRRSSHAAPLSCSVQLWHIQYLTAAAFRFVFLRKQTRYALVLRWLDSLEKQSRPVTNAEAARITRVVKRGKALFDGWRF</sequence>
<evidence type="ECO:0000256" key="11">
    <source>
        <dbReference type="ARBA" id="ARBA00023242"/>
    </source>
</evidence>
<keyword evidence="17" id="KW-1185">Reference proteome</keyword>
<evidence type="ECO:0000256" key="10">
    <source>
        <dbReference type="ARBA" id="ARBA00022918"/>
    </source>
</evidence>
<evidence type="ECO:0000256" key="6">
    <source>
        <dbReference type="ARBA" id="ARBA00022695"/>
    </source>
</evidence>
<comment type="caution">
    <text evidence="16">The sequence shown here is derived from an EMBL/GenBank/DDBJ whole genome shotgun (WGS) entry which is preliminary data.</text>
</comment>
<keyword evidence="8 13" id="KW-0460">Magnesium</keyword>
<evidence type="ECO:0000256" key="2">
    <source>
        <dbReference type="ARBA" id="ARBA00012493"/>
    </source>
</evidence>
<dbReference type="CDD" id="cd01648">
    <property type="entry name" value="TERT"/>
    <property type="match status" value="1"/>
</dbReference>
<dbReference type="SMART" id="SM00975">
    <property type="entry name" value="Telomerase_RBD"/>
    <property type="match status" value="1"/>
</dbReference>
<dbReference type="GO" id="GO:0046872">
    <property type="term" value="F:metal ion binding"/>
    <property type="evidence" value="ECO:0007669"/>
    <property type="project" value="UniProtKB-KW"/>
</dbReference>
<protein>
    <recommendedName>
        <fullName evidence="3 13">Telomerase reverse transcriptase</fullName>
        <ecNumber evidence="2 13">2.7.7.49</ecNumber>
    </recommendedName>
    <alternativeName>
        <fullName evidence="13">Telomerase catalytic subunit</fullName>
    </alternativeName>
</protein>
<evidence type="ECO:0000256" key="3">
    <source>
        <dbReference type="ARBA" id="ARBA00016182"/>
    </source>
</evidence>
<dbReference type="Proteomes" id="UP001146351">
    <property type="component" value="Unassembled WGS sequence"/>
</dbReference>
<comment type="similarity">
    <text evidence="1 13">Belongs to the reverse transcriptase family. Telomerase subfamily.</text>
</comment>
<evidence type="ECO:0000256" key="5">
    <source>
        <dbReference type="ARBA" id="ARBA00022679"/>
    </source>
</evidence>
<evidence type="ECO:0000256" key="4">
    <source>
        <dbReference type="ARBA" id="ARBA00022454"/>
    </source>
</evidence>
<dbReference type="Pfam" id="PF12009">
    <property type="entry name" value="Telomerase_RBD"/>
    <property type="match status" value="1"/>
</dbReference>
<evidence type="ECO:0000256" key="9">
    <source>
        <dbReference type="ARBA" id="ARBA00022895"/>
    </source>
</evidence>
<dbReference type="PANTHER" id="PTHR12066:SF0">
    <property type="entry name" value="TELOMERASE REVERSE TRANSCRIPTASE"/>
    <property type="match status" value="1"/>
</dbReference>
<dbReference type="PANTHER" id="PTHR12066">
    <property type="entry name" value="TELOMERASE REVERSE TRANSCRIPTASE"/>
    <property type="match status" value="1"/>
</dbReference>
<keyword evidence="7 13" id="KW-0479">Metal-binding</keyword>
<dbReference type="InterPro" id="IPR000477">
    <property type="entry name" value="RT_dom"/>
</dbReference>
<gene>
    <name evidence="16" type="ORF">N7492_003765</name>
</gene>
<dbReference type="AlphaFoldDB" id="A0A9W9IP82"/>
<dbReference type="InterPro" id="IPR021891">
    <property type="entry name" value="Telomerase_RBD"/>
</dbReference>
<dbReference type="GO" id="GO:0000781">
    <property type="term" value="C:chromosome, telomeric region"/>
    <property type="evidence" value="ECO:0007669"/>
    <property type="project" value="UniProtKB-SubCell"/>
</dbReference>
<accession>A0A9W9IP82</accession>
<comment type="function">
    <text evidence="13">Telomerase is a ribonucleoprotein enzyme essential for the replication of chromosome termini in most eukaryotes. It elongates telomeres. It is a reverse transcriptase that adds simple sequence repeats to chromosome ends by copying a template sequence within the RNA component of the enzyme.</text>
</comment>
<keyword evidence="11 13" id="KW-0539">Nucleus</keyword>
<comment type="subcellular location">
    <subcellularLocation>
        <location evidence="13">Nucleus</location>
    </subcellularLocation>
    <subcellularLocation>
        <location evidence="13">Chromosome</location>
        <location evidence="13">Telomere</location>
    </subcellularLocation>
</comment>
<evidence type="ECO:0000256" key="14">
    <source>
        <dbReference type="SAM" id="MobiDB-lite"/>
    </source>
</evidence>
<dbReference type="Gene3D" id="1.10.132.70">
    <property type="match status" value="1"/>
</dbReference>
<evidence type="ECO:0000256" key="8">
    <source>
        <dbReference type="ARBA" id="ARBA00022842"/>
    </source>
</evidence>
<feature type="region of interest" description="Disordered" evidence="14">
    <location>
        <begin position="1"/>
        <end position="39"/>
    </location>
</feature>
<dbReference type="OrthoDB" id="289721at2759"/>
<keyword evidence="6 13" id="KW-0548">Nucleotidyltransferase</keyword>
<dbReference type="GO" id="GO:0003720">
    <property type="term" value="F:telomerase activity"/>
    <property type="evidence" value="ECO:0007669"/>
    <property type="project" value="InterPro"/>
</dbReference>
<dbReference type="EC" id="2.7.7.49" evidence="2 13"/>
<feature type="domain" description="Reverse transcriptase" evidence="15">
    <location>
        <begin position="694"/>
        <end position="1033"/>
    </location>
</feature>
<evidence type="ECO:0000256" key="7">
    <source>
        <dbReference type="ARBA" id="ARBA00022723"/>
    </source>
</evidence>
<keyword evidence="4 13" id="KW-0158">Chromosome</keyword>
<keyword evidence="9 13" id="KW-0779">Telomere</keyword>
<proteinExistence type="inferred from homology"/>
<evidence type="ECO:0000256" key="1">
    <source>
        <dbReference type="ARBA" id="ARBA00008001"/>
    </source>
</evidence>
<dbReference type="PRINTS" id="PR01365">
    <property type="entry name" value="TELOMERASERT"/>
</dbReference>
<feature type="compositionally biased region" description="Basic residues" evidence="14">
    <location>
        <begin position="1"/>
        <end position="10"/>
    </location>
</feature>
<dbReference type="InterPro" id="IPR043502">
    <property type="entry name" value="DNA/RNA_pol_sf"/>
</dbReference>